<keyword evidence="3 5" id="KW-1133">Transmembrane helix</keyword>
<reference evidence="8" key="1">
    <citation type="submission" date="2019-08" db="EMBL/GenBank/DDBJ databases">
        <authorList>
            <person name="Zheng X."/>
        </authorList>
    </citation>
    <scope>NUCLEOTIDE SEQUENCE [LARGE SCALE GENOMIC DNA]</scope>
    <source>
        <strain evidence="8">FJAT-25496</strain>
    </source>
</reference>
<dbReference type="GO" id="GO:0043190">
    <property type="term" value="C:ATP-binding cassette (ABC) transporter complex"/>
    <property type="evidence" value="ECO:0007669"/>
    <property type="project" value="InterPro"/>
</dbReference>
<evidence type="ECO:0000256" key="1">
    <source>
        <dbReference type="ARBA" id="ARBA00004141"/>
    </source>
</evidence>
<dbReference type="Pfam" id="PF12698">
    <property type="entry name" value="ABC2_membrane_3"/>
    <property type="match status" value="1"/>
</dbReference>
<sequence length="382" mass="42503">MFLLHLQGKSGGTKQMKQFRKLFEANFKSTFREKAVWGWSIAFPILLMVIFLTIFGGSNDGESTFEAHIVTVMEEPNELASRIQLVLKQIPVLTWEKDSTVSRAEAAEWLKEKKIDAAIVLPTSLDAKGVELLLNKEKENSILNQAMGGILNGVLQEVNYQIANVSPQLTLQTKYISSGSDKLKYVDFLFTGMIALSIGQAGLFGMVGMIEMRRNGLLKRLMLTPISMGTFGLSQTLVRLILSIIQIIILTFIGVFFFKASLHLNILSFLIVFIVGTITFSAFGFMISAFTKSMDGYMGLANIFSLLMMFLSGIFFELSMLPSYIKPIAVISPLTYFANGIRDSMVYGIGIMNSSFWVNIGVLVLWGIATFAVGAKFFKWRA</sequence>
<dbReference type="PROSITE" id="PS51012">
    <property type="entry name" value="ABC_TM2"/>
    <property type="match status" value="1"/>
</dbReference>
<dbReference type="InterPro" id="IPR047817">
    <property type="entry name" value="ABC2_TM_bact-type"/>
</dbReference>
<proteinExistence type="inferred from homology"/>
<dbReference type="AlphaFoldDB" id="A0A5B8Z8H0"/>
<keyword evidence="8" id="KW-1185">Reference proteome</keyword>
<dbReference type="OrthoDB" id="9788252at2"/>
<feature type="transmembrane region" description="Helical" evidence="5">
    <location>
        <begin position="297"/>
        <end position="316"/>
    </location>
</feature>
<evidence type="ECO:0000313" key="7">
    <source>
        <dbReference type="EMBL" id="QED49395.1"/>
    </source>
</evidence>
<comment type="subcellular location">
    <subcellularLocation>
        <location evidence="5">Cell membrane</location>
        <topology evidence="5">Multi-pass membrane protein</topology>
    </subcellularLocation>
    <subcellularLocation>
        <location evidence="1">Membrane</location>
        <topology evidence="1">Multi-pass membrane protein</topology>
    </subcellularLocation>
</comment>
<evidence type="ECO:0000256" key="5">
    <source>
        <dbReference type="RuleBase" id="RU361157"/>
    </source>
</evidence>
<dbReference type="InterPro" id="IPR000412">
    <property type="entry name" value="ABC_2_transport"/>
</dbReference>
<keyword evidence="5" id="KW-1003">Cell membrane</keyword>
<dbReference type="PANTHER" id="PTHR43027">
    <property type="entry name" value="DOXORUBICIN RESISTANCE ABC TRANSPORTER PERMEASE PROTEIN DRRC-RELATED"/>
    <property type="match status" value="1"/>
</dbReference>
<gene>
    <name evidence="7" type="ORF">FSZ17_20185</name>
</gene>
<evidence type="ECO:0000256" key="3">
    <source>
        <dbReference type="ARBA" id="ARBA00022989"/>
    </source>
</evidence>
<evidence type="ECO:0000256" key="4">
    <source>
        <dbReference type="ARBA" id="ARBA00023136"/>
    </source>
</evidence>
<name>A0A5B8Z8H0_CYTDA</name>
<keyword evidence="4 5" id="KW-0472">Membrane</keyword>
<dbReference type="EMBL" id="CP042593">
    <property type="protein sequence ID" value="QED49395.1"/>
    <property type="molecule type" value="Genomic_DNA"/>
</dbReference>
<dbReference type="PANTHER" id="PTHR43027:SF2">
    <property type="entry name" value="TRANSPORT PERMEASE PROTEIN"/>
    <property type="match status" value="1"/>
</dbReference>
<keyword evidence="5" id="KW-0813">Transport</keyword>
<feature type="transmembrane region" description="Helical" evidence="5">
    <location>
        <begin position="237"/>
        <end position="258"/>
    </location>
</feature>
<dbReference type="PRINTS" id="PR00164">
    <property type="entry name" value="ABC2TRNSPORT"/>
</dbReference>
<feature type="transmembrane region" description="Helical" evidence="5">
    <location>
        <begin position="264"/>
        <end position="285"/>
    </location>
</feature>
<feature type="transmembrane region" description="Helical" evidence="5">
    <location>
        <begin position="36"/>
        <end position="55"/>
    </location>
</feature>
<dbReference type="InterPro" id="IPR052902">
    <property type="entry name" value="ABC-2_transporter"/>
</dbReference>
<dbReference type="GO" id="GO:0140359">
    <property type="term" value="F:ABC-type transporter activity"/>
    <property type="evidence" value="ECO:0007669"/>
    <property type="project" value="InterPro"/>
</dbReference>
<dbReference type="InterPro" id="IPR013525">
    <property type="entry name" value="ABC2_TM"/>
</dbReference>
<comment type="similarity">
    <text evidence="5">Belongs to the ABC-2 integral membrane protein family.</text>
</comment>
<dbReference type="KEGG" id="bda:FSZ17_20185"/>
<dbReference type="STRING" id="1742359.GCA_001439625_03568"/>
<evidence type="ECO:0000313" key="8">
    <source>
        <dbReference type="Proteomes" id="UP000321555"/>
    </source>
</evidence>
<feature type="transmembrane region" description="Helical" evidence="5">
    <location>
        <begin position="188"/>
        <end position="210"/>
    </location>
</feature>
<evidence type="ECO:0000259" key="6">
    <source>
        <dbReference type="PROSITE" id="PS51012"/>
    </source>
</evidence>
<dbReference type="Proteomes" id="UP000321555">
    <property type="component" value="Chromosome"/>
</dbReference>
<keyword evidence="2 5" id="KW-0812">Transmembrane</keyword>
<feature type="domain" description="ABC transmembrane type-2" evidence="6">
    <location>
        <begin position="152"/>
        <end position="381"/>
    </location>
</feature>
<protein>
    <recommendedName>
        <fullName evidence="5">Transport permease protein</fullName>
    </recommendedName>
</protein>
<organism evidence="7 8">
    <name type="scientific">Cytobacillus dafuensis</name>
    <name type="common">Bacillus dafuensis</name>
    <dbReference type="NCBI Taxonomy" id="1742359"/>
    <lineage>
        <taxon>Bacteria</taxon>
        <taxon>Bacillati</taxon>
        <taxon>Bacillota</taxon>
        <taxon>Bacilli</taxon>
        <taxon>Bacillales</taxon>
        <taxon>Bacillaceae</taxon>
        <taxon>Cytobacillus</taxon>
    </lineage>
</organism>
<accession>A0A5B8Z8H0</accession>
<feature type="transmembrane region" description="Helical" evidence="5">
    <location>
        <begin position="356"/>
        <end position="378"/>
    </location>
</feature>
<evidence type="ECO:0000256" key="2">
    <source>
        <dbReference type="ARBA" id="ARBA00022692"/>
    </source>
</evidence>